<evidence type="ECO:0000313" key="1">
    <source>
        <dbReference type="EMBL" id="ACL94755.1"/>
    </source>
</evidence>
<dbReference type="GeneID" id="7333020"/>
<dbReference type="SUPFAM" id="SSF159245">
    <property type="entry name" value="AttH-like"/>
    <property type="match status" value="1"/>
</dbReference>
<name>A0A0H3C7S3_CAUVN</name>
<gene>
    <name evidence="1" type="ordered locus">CCNA_01290</name>
</gene>
<sequence>MALTWGDDYPIHQTPEPVAYAGTDRNFYDRYFFNGYAPEGDGGDLFFAAAFGVYPHLNIADASFCVMKDGKQVNLHASRWLGMERMDLRVGPIAIEVLQPLQRLKLVVQAPEQGVAAEIVFEGRAFPIEEPRFIRRNGPRAFMDYTRLTQNGRYSGWVEIDGIRTAVDGFVGTRDRSWGVRPVGARDPQEPVPPVPPQFFWLWSPCNFADGSFFFHTNDDELGRPWNRRAVWLEDGGREEAFGGFAESSCVIRWKSGTRHASAATLNLGEGGSVTITPQTEFFMLGLGYTHPVWGHGHNQGALKVEREDFVLADIDRRMPHHLHVQALSRVTYVDGEGRSHVGRGVFEQLAIGPHAPSGFASILDLAP</sequence>
<accession>A0A0H3C7S3</accession>
<protein>
    <submittedName>
        <fullName evidence="1">Uncharacterized protein</fullName>
    </submittedName>
</protein>
<dbReference type="RefSeq" id="WP_010919114.1">
    <property type="nucleotide sequence ID" value="NC_011916.1"/>
</dbReference>
<dbReference type="PATRIC" id="fig|565050.3.peg.1274"/>
<organism evidence="1 2">
    <name type="scientific">Caulobacter vibrioides (strain NA1000 / CB15N)</name>
    <name type="common">Caulobacter crescentus</name>
    <dbReference type="NCBI Taxonomy" id="565050"/>
    <lineage>
        <taxon>Bacteria</taxon>
        <taxon>Pseudomonadati</taxon>
        <taxon>Pseudomonadota</taxon>
        <taxon>Alphaproteobacteria</taxon>
        <taxon>Caulobacterales</taxon>
        <taxon>Caulobacteraceae</taxon>
        <taxon>Caulobacter</taxon>
    </lineage>
</organism>
<keyword evidence="2" id="KW-1185">Reference proteome</keyword>
<dbReference type="Proteomes" id="UP000001364">
    <property type="component" value="Chromosome"/>
</dbReference>
<proteinExistence type="predicted"/>
<dbReference type="KEGG" id="ccs:CCNA_01290"/>
<dbReference type="OrthoDB" id="333076at2"/>
<dbReference type="RefSeq" id="YP_002516663.1">
    <property type="nucleotide sequence ID" value="NC_011916.1"/>
</dbReference>
<dbReference type="EMBL" id="CP001340">
    <property type="protein sequence ID" value="ACL94755.1"/>
    <property type="molecule type" value="Genomic_DNA"/>
</dbReference>
<reference evidence="1 2" key="1">
    <citation type="journal article" date="2010" name="J. Bacteriol.">
        <title>The genetic basis of laboratory adaptation in Caulobacter crescentus.</title>
        <authorList>
            <person name="Marks M.E."/>
            <person name="Castro-Rojas C.M."/>
            <person name="Teiling C."/>
            <person name="Du L."/>
            <person name="Kapatral V."/>
            <person name="Walunas T.L."/>
            <person name="Crosson S."/>
        </authorList>
    </citation>
    <scope>NUCLEOTIDE SEQUENCE [LARGE SCALE GENOMIC DNA]</scope>
    <source>
        <strain evidence="2">NA1000 / CB15N</strain>
    </source>
</reference>
<dbReference type="AlphaFoldDB" id="A0A0H3C7S3"/>
<dbReference type="PhylomeDB" id="A0A0H3C7S3"/>
<dbReference type="HOGENOM" id="CLU_059899_0_0_5"/>
<evidence type="ECO:0000313" key="2">
    <source>
        <dbReference type="Proteomes" id="UP000001364"/>
    </source>
</evidence>